<evidence type="ECO:0000259" key="8">
    <source>
        <dbReference type="Pfam" id="PF10411"/>
    </source>
</evidence>
<feature type="domain" description="Thioredoxin-like fold" evidence="9">
    <location>
        <begin position="109"/>
        <end position="233"/>
    </location>
</feature>
<reference evidence="10 11" key="1">
    <citation type="journal article" date="2020" name="G3 (Bethesda)">
        <title>CeMbio - The Caenorhabditis elegans Microbiome Resource.</title>
        <authorList>
            <person name="Dirksen P."/>
            <person name="Assie A."/>
            <person name="Zimmermann J."/>
            <person name="Zhang F."/>
            <person name="Tietje A.M."/>
            <person name="Marsh S.A."/>
            <person name="Felix M.A."/>
            <person name="Shapira M."/>
            <person name="Kaleta C."/>
            <person name="Schulenburg H."/>
            <person name="Samuel B."/>
        </authorList>
    </citation>
    <scope>NUCLEOTIDE SEQUENCE [LARGE SCALE GENOMIC DNA]</scope>
    <source>
        <strain evidence="10 11">BIGb0172</strain>
    </source>
</reference>
<dbReference type="EMBL" id="CP058554">
    <property type="protein sequence ID" value="QMV72565.1"/>
    <property type="molecule type" value="Genomic_DNA"/>
</dbReference>
<keyword evidence="3 7" id="KW-0732">Signal</keyword>
<dbReference type="SUPFAM" id="SSF54423">
    <property type="entry name" value="DsbC/DsbG N-terminal domain-like"/>
    <property type="match status" value="1"/>
</dbReference>
<dbReference type="InterPro" id="IPR018950">
    <property type="entry name" value="DiS-bond_isomerase_DsbC/G_N"/>
</dbReference>
<dbReference type="PANTHER" id="PTHR35272">
    <property type="entry name" value="THIOL:DISULFIDE INTERCHANGE PROTEIN DSBC-RELATED"/>
    <property type="match status" value="1"/>
</dbReference>
<dbReference type="KEGG" id="cpis:HS961_06775"/>
<accession>A0A7G5EEZ0</accession>
<dbReference type="PROSITE" id="PS00194">
    <property type="entry name" value="THIOREDOXIN_1"/>
    <property type="match status" value="1"/>
</dbReference>
<gene>
    <name evidence="10" type="ORF">HS961_06775</name>
</gene>
<feature type="chain" id="PRO_5029034876" description="Thiol:disulfide interchange protein" evidence="7">
    <location>
        <begin position="22"/>
        <end position="237"/>
    </location>
</feature>
<dbReference type="RefSeq" id="WP_182326983.1">
    <property type="nucleotide sequence ID" value="NZ_CP058554.1"/>
</dbReference>
<evidence type="ECO:0000256" key="3">
    <source>
        <dbReference type="ARBA" id="ARBA00022729"/>
    </source>
</evidence>
<keyword evidence="11" id="KW-1185">Reference proteome</keyword>
<keyword evidence="4 7" id="KW-0574">Periplasm</keyword>
<dbReference type="InterPro" id="IPR051470">
    <property type="entry name" value="Thiol:disulfide_interchange"/>
</dbReference>
<comment type="subcellular location">
    <subcellularLocation>
        <location evidence="1 7">Periplasm</location>
    </subcellularLocation>
</comment>
<dbReference type="InterPro" id="IPR009094">
    <property type="entry name" value="DiS-bond_isomerase_DsbC/G_N_sf"/>
</dbReference>
<keyword evidence="6 7" id="KW-0676">Redox-active center</keyword>
<evidence type="ECO:0000313" key="10">
    <source>
        <dbReference type="EMBL" id="QMV72565.1"/>
    </source>
</evidence>
<dbReference type="AlphaFoldDB" id="A0A7G5EEZ0"/>
<dbReference type="Gene3D" id="3.10.450.70">
    <property type="entry name" value="Disulphide bond isomerase, DsbC/G, N-terminal"/>
    <property type="match status" value="1"/>
</dbReference>
<organism evidence="10 11">
    <name type="scientific">Comamonas piscis</name>
    <dbReference type="NCBI Taxonomy" id="1562974"/>
    <lineage>
        <taxon>Bacteria</taxon>
        <taxon>Pseudomonadati</taxon>
        <taxon>Pseudomonadota</taxon>
        <taxon>Betaproteobacteria</taxon>
        <taxon>Burkholderiales</taxon>
        <taxon>Comamonadaceae</taxon>
        <taxon>Comamonas</taxon>
    </lineage>
</organism>
<evidence type="ECO:0000256" key="1">
    <source>
        <dbReference type="ARBA" id="ARBA00004418"/>
    </source>
</evidence>
<comment type="function">
    <text evidence="7">Required for disulfide bond formation in some periplasmic proteins. Acts by transferring its disulfide bond to other proteins and is reduced in the process.</text>
</comment>
<dbReference type="CDD" id="cd03020">
    <property type="entry name" value="DsbA_DsbC_DsbG"/>
    <property type="match status" value="1"/>
</dbReference>
<dbReference type="InterPro" id="IPR033954">
    <property type="entry name" value="DiS-bond_Isoase_DsbC/G"/>
</dbReference>
<dbReference type="SUPFAM" id="SSF52833">
    <property type="entry name" value="Thioredoxin-like"/>
    <property type="match status" value="1"/>
</dbReference>
<dbReference type="Gene3D" id="3.40.30.10">
    <property type="entry name" value="Glutaredoxin"/>
    <property type="match status" value="1"/>
</dbReference>
<proteinExistence type="inferred from homology"/>
<dbReference type="InterPro" id="IPR012336">
    <property type="entry name" value="Thioredoxin-like_fold"/>
</dbReference>
<comment type="similarity">
    <text evidence="2 7">Belongs to the thioredoxin family. DsbC subfamily.</text>
</comment>
<feature type="signal peptide" evidence="7">
    <location>
        <begin position="1"/>
        <end position="21"/>
    </location>
</feature>
<dbReference type="GO" id="GO:0042597">
    <property type="term" value="C:periplasmic space"/>
    <property type="evidence" value="ECO:0007669"/>
    <property type="project" value="UniProtKB-SubCell"/>
</dbReference>
<feature type="domain" description="Disulphide bond isomerase DsbC/G N-terminal" evidence="8">
    <location>
        <begin position="18"/>
        <end position="86"/>
    </location>
</feature>
<evidence type="ECO:0000256" key="7">
    <source>
        <dbReference type="RuleBase" id="RU364038"/>
    </source>
</evidence>
<dbReference type="InterPro" id="IPR036249">
    <property type="entry name" value="Thioredoxin-like_sf"/>
</dbReference>
<dbReference type="Pfam" id="PF13098">
    <property type="entry name" value="Thioredoxin_2"/>
    <property type="match status" value="1"/>
</dbReference>
<evidence type="ECO:0000256" key="4">
    <source>
        <dbReference type="ARBA" id="ARBA00022764"/>
    </source>
</evidence>
<dbReference type="InterPro" id="IPR017937">
    <property type="entry name" value="Thioredoxin_CS"/>
</dbReference>
<keyword evidence="5" id="KW-1015">Disulfide bond</keyword>
<evidence type="ECO:0000259" key="9">
    <source>
        <dbReference type="Pfam" id="PF13098"/>
    </source>
</evidence>
<sequence length="237" mass="26202">MRILSTVLASAALAASFSASAQEDVIRKSLAERIPQLQKIDEVVATPMQGLYEVRVGTDLFYSDAKGNYLIQGELIDTQAHRNLTEDRINKLTAVDFNSLNLKDAIKTVKGNGSRKIAVFEDPNCGYCKRFEKDLQNVKDVTVYTFLYPILSPDSVEKSRNIWCAKDPAKEWASHMLKGTDSPAAASSCDVTALQRNMEFGRKYKITGTPTIFFADGSRVPGAIGSDDLEKRLKAIK</sequence>
<protein>
    <recommendedName>
        <fullName evidence="7">Thiol:disulfide interchange protein</fullName>
    </recommendedName>
</protein>
<name>A0A7G5EEZ0_9BURK</name>
<evidence type="ECO:0000256" key="2">
    <source>
        <dbReference type="ARBA" id="ARBA00009813"/>
    </source>
</evidence>
<evidence type="ECO:0000256" key="5">
    <source>
        <dbReference type="ARBA" id="ARBA00023157"/>
    </source>
</evidence>
<dbReference type="Pfam" id="PF10411">
    <property type="entry name" value="DsbC_N"/>
    <property type="match status" value="1"/>
</dbReference>
<dbReference type="PANTHER" id="PTHR35272:SF3">
    <property type="entry name" value="THIOL:DISULFIDE INTERCHANGE PROTEIN DSBC"/>
    <property type="match status" value="1"/>
</dbReference>
<dbReference type="Proteomes" id="UP000515240">
    <property type="component" value="Chromosome"/>
</dbReference>
<evidence type="ECO:0000313" key="11">
    <source>
        <dbReference type="Proteomes" id="UP000515240"/>
    </source>
</evidence>
<evidence type="ECO:0000256" key="6">
    <source>
        <dbReference type="ARBA" id="ARBA00023284"/>
    </source>
</evidence>